<organism evidence="1 2">
    <name type="scientific">Eretmocerus hayati</name>
    <dbReference type="NCBI Taxonomy" id="131215"/>
    <lineage>
        <taxon>Eukaryota</taxon>
        <taxon>Metazoa</taxon>
        <taxon>Ecdysozoa</taxon>
        <taxon>Arthropoda</taxon>
        <taxon>Hexapoda</taxon>
        <taxon>Insecta</taxon>
        <taxon>Pterygota</taxon>
        <taxon>Neoptera</taxon>
        <taxon>Endopterygota</taxon>
        <taxon>Hymenoptera</taxon>
        <taxon>Apocrita</taxon>
        <taxon>Proctotrupomorpha</taxon>
        <taxon>Chalcidoidea</taxon>
        <taxon>Aphelinidae</taxon>
        <taxon>Aphelininae</taxon>
        <taxon>Eretmocerus</taxon>
    </lineage>
</organism>
<reference evidence="1" key="1">
    <citation type="submission" date="2023-04" db="EMBL/GenBank/DDBJ databases">
        <title>A chromosome-level genome assembly of the parasitoid wasp Eretmocerus hayati.</title>
        <authorList>
            <person name="Zhong Y."/>
            <person name="Liu S."/>
            <person name="Liu Y."/>
        </authorList>
    </citation>
    <scope>NUCLEOTIDE SEQUENCE</scope>
    <source>
        <strain evidence="1">ZJU_SS_LIU_2023</strain>
    </source>
</reference>
<proteinExistence type="predicted"/>
<dbReference type="EMBL" id="CM056743">
    <property type="protein sequence ID" value="KAJ8672071.1"/>
    <property type="molecule type" value="Genomic_DNA"/>
</dbReference>
<protein>
    <submittedName>
        <fullName evidence="1">Uncharacterized protein</fullName>
    </submittedName>
</protein>
<comment type="caution">
    <text evidence="1">The sequence shown here is derived from an EMBL/GenBank/DDBJ whole genome shotgun (WGS) entry which is preliminary data.</text>
</comment>
<sequence>MEEVTKRQMVQIWDEEACTKFREAQKSWEKTENWEELGNRIEIATATIELEDKETDFQDWWDEECWRKKIEVQKLFQDAKEDKIDGHVYYAKRREYRQLLDKKKRKEAERKVEGMLRDKSEKKFWKMDVRIAPHRISENRIQQDLRESHSTGSAKIALDRIGENCTLQDLRESHSTGSGNSTQQDRRKLHSTGSAEIALDRIYENRTLPDL</sequence>
<evidence type="ECO:0000313" key="1">
    <source>
        <dbReference type="EMBL" id="KAJ8672071.1"/>
    </source>
</evidence>
<name>A0ACC2NN80_9HYME</name>
<dbReference type="Proteomes" id="UP001239111">
    <property type="component" value="Chromosome 3"/>
</dbReference>
<evidence type="ECO:0000313" key="2">
    <source>
        <dbReference type="Proteomes" id="UP001239111"/>
    </source>
</evidence>
<gene>
    <name evidence="1" type="ORF">QAD02_003330</name>
</gene>
<accession>A0ACC2NN80</accession>
<keyword evidence="2" id="KW-1185">Reference proteome</keyword>